<evidence type="ECO:0000313" key="2">
    <source>
        <dbReference type="Proteomes" id="UP000255265"/>
    </source>
</evidence>
<dbReference type="InterPro" id="IPR025427">
    <property type="entry name" value="DUF4160"/>
</dbReference>
<dbReference type="Proteomes" id="UP000255265">
    <property type="component" value="Unassembled WGS sequence"/>
</dbReference>
<gene>
    <name evidence="1" type="ORF">DFR41_106262</name>
</gene>
<dbReference type="OrthoDB" id="122670at2"/>
<dbReference type="AlphaFoldDB" id="A0A370FDP6"/>
<evidence type="ECO:0000313" key="1">
    <source>
        <dbReference type="EMBL" id="RDI23555.1"/>
    </source>
</evidence>
<protein>
    <submittedName>
        <fullName evidence="1">Uncharacterized protein DUF4160</fullName>
    </submittedName>
</protein>
<name>A0A370FDP6_9BURK</name>
<reference evidence="1 2" key="1">
    <citation type="submission" date="2018-07" db="EMBL/GenBank/DDBJ databases">
        <title>Genomic Encyclopedia of Type Strains, Phase IV (KMG-IV): sequencing the most valuable type-strain genomes for metagenomic binning, comparative biology and taxonomic classification.</title>
        <authorList>
            <person name="Goeker M."/>
        </authorList>
    </citation>
    <scope>NUCLEOTIDE SEQUENCE [LARGE SCALE GENOMIC DNA]</scope>
    <source>
        <strain evidence="1 2">DSM 21352</strain>
    </source>
</reference>
<dbReference type="RefSeq" id="WP_114803568.1">
    <property type="nucleotide sequence ID" value="NZ_QQAV01000006.1"/>
</dbReference>
<comment type="caution">
    <text evidence="1">The sequence shown here is derived from an EMBL/GenBank/DDBJ whole genome shotgun (WGS) entry which is preliminary data.</text>
</comment>
<sequence length="121" mass="13890">MPIWEVELPQNTVAELQNSFDLGPIIDDAGRRFLIERAVDKIGALKVIVYSDEHPPPHFLVKCSEGSCRFEIDDCSPLDDGLKKFRRNIKAWHKQNRQVLIDAWNESRPSDCPVGEFREKG</sequence>
<organism evidence="1 2">
    <name type="scientific">Pseudacidovorax intermedius</name>
    <dbReference type="NCBI Taxonomy" id="433924"/>
    <lineage>
        <taxon>Bacteria</taxon>
        <taxon>Pseudomonadati</taxon>
        <taxon>Pseudomonadota</taxon>
        <taxon>Betaproteobacteria</taxon>
        <taxon>Burkholderiales</taxon>
        <taxon>Comamonadaceae</taxon>
        <taxon>Pseudacidovorax</taxon>
    </lineage>
</organism>
<dbReference type="Pfam" id="PF13711">
    <property type="entry name" value="DUF4160"/>
    <property type="match status" value="1"/>
</dbReference>
<dbReference type="EMBL" id="QQAV01000006">
    <property type="protein sequence ID" value="RDI23555.1"/>
    <property type="molecule type" value="Genomic_DNA"/>
</dbReference>
<keyword evidence="2" id="KW-1185">Reference proteome</keyword>
<proteinExistence type="predicted"/>
<accession>A0A370FDP6</accession>